<evidence type="ECO:0000256" key="3">
    <source>
        <dbReference type="ARBA" id="ARBA00022679"/>
    </source>
</evidence>
<evidence type="ECO:0000313" key="8">
    <source>
        <dbReference type="Proteomes" id="UP000248917"/>
    </source>
</evidence>
<evidence type="ECO:0000256" key="2">
    <source>
        <dbReference type="ARBA" id="ARBA00022603"/>
    </source>
</evidence>
<dbReference type="GO" id="GO:0006304">
    <property type="term" value="P:DNA modification"/>
    <property type="evidence" value="ECO:0007669"/>
    <property type="project" value="InterPro"/>
</dbReference>
<dbReference type="Proteomes" id="UP000248917">
    <property type="component" value="Unassembled WGS sequence"/>
</dbReference>
<dbReference type="InterPro" id="IPR050953">
    <property type="entry name" value="N4_N6_ade-DNA_methylase"/>
</dbReference>
<dbReference type="EMBL" id="QKTX01000026">
    <property type="protein sequence ID" value="PZV76097.1"/>
    <property type="molecule type" value="Genomic_DNA"/>
</dbReference>
<dbReference type="GO" id="GO:0032259">
    <property type="term" value="P:methylation"/>
    <property type="evidence" value="ECO:0007669"/>
    <property type="project" value="UniProtKB-KW"/>
</dbReference>
<dbReference type="RefSeq" id="WP_181452689.1">
    <property type="nucleotide sequence ID" value="NZ_QKTX01000026.1"/>
</dbReference>
<gene>
    <name evidence="7" type="ORF">CLV31_12617</name>
</gene>
<dbReference type="PRINTS" id="PR00507">
    <property type="entry name" value="N12N6MTFRASE"/>
</dbReference>
<dbReference type="Pfam" id="PF07669">
    <property type="entry name" value="Eco57I"/>
    <property type="match status" value="1"/>
</dbReference>
<evidence type="ECO:0000256" key="5">
    <source>
        <dbReference type="ARBA" id="ARBA00047942"/>
    </source>
</evidence>
<accession>A0A326RMP2</accession>
<name>A0A326RMP2_9BACT</name>
<dbReference type="SUPFAM" id="SSF53335">
    <property type="entry name" value="S-adenosyl-L-methionine-dependent methyltransferases"/>
    <property type="match status" value="1"/>
</dbReference>
<keyword evidence="3" id="KW-0808">Transferase</keyword>
<dbReference type="InterPro" id="IPR011639">
    <property type="entry name" value="MethylTrfase_TaqI-like_dom"/>
</dbReference>
<evidence type="ECO:0000313" key="7">
    <source>
        <dbReference type="EMBL" id="PZV76097.1"/>
    </source>
</evidence>
<evidence type="ECO:0000256" key="4">
    <source>
        <dbReference type="ARBA" id="ARBA00022691"/>
    </source>
</evidence>
<dbReference type="EC" id="2.1.1.72" evidence="1"/>
<dbReference type="Gene3D" id="3.40.50.150">
    <property type="entry name" value="Vaccinia Virus protein VP39"/>
    <property type="match status" value="2"/>
</dbReference>
<evidence type="ECO:0000259" key="6">
    <source>
        <dbReference type="Pfam" id="PF07669"/>
    </source>
</evidence>
<evidence type="ECO:0000256" key="1">
    <source>
        <dbReference type="ARBA" id="ARBA00011900"/>
    </source>
</evidence>
<comment type="caution">
    <text evidence="7">The sequence shown here is derived from an EMBL/GenBank/DDBJ whole genome shotgun (WGS) entry which is preliminary data.</text>
</comment>
<proteinExistence type="predicted"/>
<sequence length="1547" mass="176567">MTFPSITIQGTIVSGEILDKITSEDIKYQTPESFGLAKNIKVRDEIGLAWASARGYWQAFKLRRERIAEEESGTTETRNFWMLPFLLTLGYEVDKANAVNLDGKTYAISHRASNLSGFPVHIMGINDSLDKRRETSGPRLSPHALVQEYLNKTDDYLYALVTNGKQLRLLRDATRLVRLTYLEFDLEKMMEEELFADFAVLYRVLHASRLPKEKSGGEESIIEFYHQESLASGTRIREKLSEAVESSIKRLGNGFLKHPENHELRAMVQAGELSGKQYYLYLLRLIYRFLFLLVTEDRSLVYPEKRDAELTRLRKIYYDFYSMDRVRKLALRKIFVEGAKHDLWENIKITFRLFEAAKYGEKLGIKPLGSGIFHPSALGALSESLLKNEDLLFVIHRLCYFMDEDRKQLVKVNYGDLDVEEFGSVYQGLLEFEPVFSELDTAPSFGFVAGTERSSSGSHYTPEELVRPLIQHSLEYIIQDCIEKPEERLKLSTPNAPKPTLQEKALLAIKVCDISCGSGHILLSAARRIGTELAKIRTGEDQPTPTAMRQAVRDVIRECIYGVDKNPLAVELCKVALWLEAHNPGEPLNFLDHKIKCGDAIVGLAHKEELERGIADEAFKALPGDDKTIATGFRKRNTEERKQKDQLTMDYFTDVNEAVNKAIEQFQLFKNLPERTPEEIEAKQKKFMELNKGTTYARLKSLADMQVAQFFIPKIADQKSYICTDATYRKYLREKTIPTGMPPAKAEALAQEKGFFHYFLEFPEVFAESKNPEGTEGSQGGFDCILGNPPFLGGKKISGTFGDCYLNYLKDNFKNSTGNLDLVAYFFRNAFDIINDKGYLSLIATNSIFQGDTRHGSLEQISTLGGSINFAIRNIKWPGIAAVTVSLISITKISEGLVFFLDGKKVSQISSYLDESESDLHPFILNRAQNAAFVGSVILGKGFLLEKAEGVRLINQDKKYRKVVFDFLSGDDLNNDPNQNASRMIINFFDWPLSPEEDDEFSPKGPPYANEFELCISRIRSLVKPERDILKDKGYKEKWWQYGRKGIELYNSISSLKKVLVLTRVSKYLNLALVKSNQVFMDKVVVFPFDDLKYFSILQSTIHEIWAWKHSSTLGGSTLTYRPSEAFQTFPFPDRKRLSNQVVGVQDYVSLRGKIMDNLQFGLTKLYNLFHLEFLTTVDVEVRSKQEQQVCIDAYQDIIRLRELHKEMDEAVLEAYGWTDIQLRHDFYEVEYLPENDRVRYTIHPDARKEILKRLLDLNHQYFEEEAKQGLHKQEDVEAFYEQKGKPVPEEVARWFGKKKGKDKPTQKKPAVPKPQVTLDLFNQQENQNIMKEFGLNEGIYSISDAADMTGFSKDKVRRWFKDLAAEKYEGVSGFDPNDIERSRISFHGVIELVVIGTLREFCNLKDILKARYDLGVKTGKVYPFANNNVDKQLSVAGKSIIFQLPNGDYISLNGTGQYNFQFITEFFKDIIYNKNGIAERLIPSKGNRRIAIDPKLASGKPFLIESDGVQISIVKSFYKGPQSVPLLKEIYGISEEDVNAILAYTA</sequence>
<dbReference type="GO" id="GO:0009007">
    <property type="term" value="F:site-specific DNA-methyltransferase (adenine-specific) activity"/>
    <property type="evidence" value="ECO:0007669"/>
    <property type="project" value="UniProtKB-EC"/>
</dbReference>
<keyword evidence="8" id="KW-1185">Reference proteome</keyword>
<dbReference type="InterPro" id="IPR029063">
    <property type="entry name" value="SAM-dependent_MTases_sf"/>
</dbReference>
<dbReference type="PANTHER" id="PTHR33841">
    <property type="entry name" value="DNA METHYLTRANSFERASE YEEA-RELATED"/>
    <property type="match status" value="1"/>
</dbReference>
<organism evidence="7 8">
    <name type="scientific">Algoriphagus aquaeductus</name>
    <dbReference type="NCBI Taxonomy" id="475299"/>
    <lineage>
        <taxon>Bacteria</taxon>
        <taxon>Pseudomonadati</taxon>
        <taxon>Bacteroidota</taxon>
        <taxon>Cytophagia</taxon>
        <taxon>Cytophagales</taxon>
        <taxon>Cyclobacteriaceae</taxon>
        <taxon>Algoriphagus</taxon>
    </lineage>
</organism>
<keyword evidence="2" id="KW-0489">Methyltransferase</keyword>
<feature type="domain" description="Type II methyltransferase M.TaqI-like" evidence="6">
    <location>
        <begin position="558"/>
        <end position="852"/>
    </location>
</feature>
<reference evidence="7 8" key="1">
    <citation type="submission" date="2018-06" db="EMBL/GenBank/DDBJ databases">
        <title>Genomic Encyclopedia of Archaeal and Bacterial Type Strains, Phase II (KMG-II): from individual species to whole genera.</title>
        <authorList>
            <person name="Goeker M."/>
        </authorList>
    </citation>
    <scope>NUCLEOTIDE SEQUENCE [LARGE SCALE GENOMIC DNA]</scope>
    <source>
        <strain evidence="7 8">T4</strain>
    </source>
</reference>
<protein>
    <recommendedName>
        <fullName evidence="1">site-specific DNA-methyltransferase (adenine-specific)</fullName>
        <ecNumber evidence="1">2.1.1.72</ecNumber>
    </recommendedName>
</protein>
<keyword evidence="4" id="KW-0949">S-adenosyl-L-methionine</keyword>
<dbReference type="PANTHER" id="PTHR33841:SF1">
    <property type="entry name" value="DNA METHYLTRANSFERASE A"/>
    <property type="match status" value="1"/>
</dbReference>
<comment type="catalytic activity">
    <reaction evidence="5">
        <text>a 2'-deoxyadenosine in DNA + S-adenosyl-L-methionine = an N(6)-methyl-2'-deoxyadenosine in DNA + S-adenosyl-L-homocysteine + H(+)</text>
        <dbReference type="Rhea" id="RHEA:15197"/>
        <dbReference type="Rhea" id="RHEA-COMP:12418"/>
        <dbReference type="Rhea" id="RHEA-COMP:12419"/>
        <dbReference type="ChEBI" id="CHEBI:15378"/>
        <dbReference type="ChEBI" id="CHEBI:57856"/>
        <dbReference type="ChEBI" id="CHEBI:59789"/>
        <dbReference type="ChEBI" id="CHEBI:90615"/>
        <dbReference type="ChEBI" id="CHEBI:90616"/>
        <dbReference type="EC" id="2.1.1.72"/>
    </reaction>
</comment>